<dbReference type="RefSeq" id="WP_271053575.1">
    <property type="nucleotide sequence ID" value="NZ_JAQIIO010000003.1"/>
</dbReference>
<evidence type="ECO:0008006" key="3">
    <source>
        <dbReference type="Google" id="ProtNLM"/>
    </source>
</evidence>
<name>A0ABT4W028_9RHOB</name>
<evidence type="ECO:0000313" key="2">
    <source>
        <dbReference type="Proteomes" id="UP001528040"/>
    </source>
</evidence>
<dbReference type="EMBL" id="JAQIIO010000003">
    <property type="protein sequence ID" value="MDA5093870.1"/>
    <property type="molecule type" value="Genomic_DNA"/>
</dbReference>
<evidence type="ECO:0000313" key="1">
    <source>
        <dbReference type="EMBL" id="MDA5093870.1"/>
    </source>
</evidence>
<organism evidence="1 2">
    <name type="scientific">Aliiroseovarius salicola</name>
    <dbReference type="NCBI Taxonomy" id="3009082"/>
    <lineage>
        <taxon>Bacteria</taxon>
        <taxon>Pseudomonadati</taxon>
        <taxon>Pseudomonadota</taxon>
        <taxon>Alphaproteobacteria</taxon>
        <taxon>Rhodobacterales</taxon>
        <taxon>Paracoccaceae</taxon>
        <taxon>Aliiroseovarius</taxon>
    </lineage>
</organism>
<dbReference type="Proteomes" id="UP001528040">
    <property type="component" value="Unassembled WGS sequence"/>
</dbReference>
<comment type="caution">
    <text evidence="1">The sequence shown here is derived from an EMBL/GenBank/DDBJ whole genome shotgun (WGS) entry which is preliminary data.</text>
</comment>
<sequence length="92" mass="10499">MTGPPSITFTATILRKQENLPRYVIVKRKHIGARDTSFTAMVQLNDGPPFERRVHPWRKGSDVFFFNVTQVQVRKAGLDTGERCTVKITHMA</sequence>
<protein>
    <recommendedName>
        <fullName evidence="3">DUF1905 domain-containing protein</fullName>
    </recommendedName>
</protein>
<accession>A0ABT4W028</accession>
<proteinExistence type="predicted"/>
<reference evidence="1 2" key="1">
    <citation type="submission" date="2023-01" db="EMBL/GenBank/DDBJ databases">
        <authorList>
            <person name="Yoon J.-W."/>
        </authorList>
    </citation>
    <scope>NUCLEOTIDE SEQUENCE [LARGE SCALE GENOMIC DNA]</scope>
    <source>
        <strain evidence="1 2">KMU-50</strain>
    </source>
</reference>
<gene>
    <name evidence="1" type="ORF">O2N63_07200</name>
</gene>
<keyword evidence="2" id="KW-1185">Reference proteome</keyword>